<accession>A0A7W3T3Y4</accession>
<gene>
    <name evidence="2" type="ORF">FOE67_12655</name>
</gene>
<dbReference type="Gene3D" id="1.10.260.40">
    <property type="entry name" value="lambda repressor-like DNA-binding domains"/>
    <property type="match status" value="1"/>
</dbReference>
<dbReference type="SMART" id="SM00530">
    <property type="entry name" value="HTH_XRE"/>
    <property type="match status" value="1"/>
</dbReference>
<dbReference type="Pfam" id="PF19054">
    <property type="entry name" value="DUF5753"/>
    <property type="match status" value="1"/>
</dbReference>
<evidence type="ECO:0000313" key="3">
    <source>
        <dbReference type="Proteomes" id="UP000530234"/>
    </source>
</evidence>
<evidence type="ECO:0000259" key="1">
    <source>
        <dbReference type="PROSITE" id="PS50943"/>
    </source>
</evidence>
<dbReference type="InterPro" id="IPR043917">
    <property type="entry name" value="DUF5753"/>
</dbReference>
<keyword evidence="3" id="KW-1185">Reference proteome</keyword>
<dbReference type="Proteomes" id="UP000530234">
    <property type="component" value="Unassembled WGS sequence"/>
</dbReference>
<dbReference type="RefSeq" id="WP_182663687.1">
    <property type="nucleotide sequence ID" value="NZ_VKHS01000263.1"/>
</dbReference>
<reference evidence="3" key="1">
    <citation type="submission" date="2019-10" db="EMBL/GenBank/DDBJ databases">
        <title>Streptomyces sp. nov., a novel actinobacterium isolated from alkaline environment.</title>
        <authorList>
            <person name="Golinska P."/>
        </authorList>
    </citation>
    <scope>NUCLEOTIDE SEQUENCE [LARGE SCALE GENOMIC DNA]</scope>
    <source>
        <strain evidence="3">DSM 42108</strain>
    </source>
</reference>
<dbReference type="SUPFAM" id="SSF47413">
    <property type="entry name" value="lambda repressor-like DNA-binding domains"/>
    <property type="match status" value="1"/>
</dbReference>
<dbReference type="GO" id="GO:0003677">
    <property type="term" value="F:DNA binding"/>
    <property type="evidence" value="ECO:0007669"/>
    <property type="project" value="InterPro"/>
</dbReference>
<dbReference type="Pfam" id="PF13560">
    <property type="entry name" value="HTH_31"/>
    <property type="match status" value="1"/>
</dbReference>
<evidence type="ECO:0000313" key="2">
    <source>
        <dbReference type="EMBL" id="MBB0230338.1"/>
    </source>
</evidence>
<sequence length="277" mass="31052">MTDGEPMEEESGAHDLVRLVGRQLKTLRLRAGLEREEFADRMGFSPHTIASIEQGRRRPPGPDFLDRADDLLDAGGVLSAAKHAVSRTRLPAFFRGVAGLEERAVEYHSYENQVVPGLLQTEEYTRALYRMRRPALDDDTVEGHVAARMTRRGFLDRTPPPTTSFVMEEVVLRRPLGGREVLRGQCRHLLALAARRNIEIQVLPTDIDDHAALGGPLVLLRPGNGSMVAYLEVQNASALRTDRNAVREIAQRYETIRAQALTPRETLRYIEKLVGET</sequence>
<dbReference type="EMBL" id="VKHS01000263">
    <property type="protein sequence ID" value="MBB0230338.1"/>
    <property type="molecule type" value="Genomic_DNA"/>
</dbReference>
<comment type="caution">
    <text evidence="2">The sequence shown here is derived from an EMBL/GenBank/DDBJ whole genome shotgun (WGS) entry which is preliminary data.</text>
</comment>
<protein>
    <submittedName>
        <fullName evidence="2">Helix-turn-helix domain-containing protein</fullName>
    </submittedName>
</protein>
<feature type="domain" description="HTH cro/C1-type" evidence="1">
    <location>
        <begin position="24"/>
        <end position="59"/>
    </location>
</feature>
<dbReference type="InterPro" id="IPR010982">
    <property type="entry name" value="Lambda_DNA-bd_dom_sf"/>
</dbReference>
<organism evidence="2 3">
    <name type="scientific">Streptomyces calidiresistens</name>
    <dbReference type="NCBI Taxonomy" id="1485586"/>
    <lineage>
        <taxon>Bacteria</taxon>
        <taxon>Bacillati</taxon>
        <taxon>Actinomycetota</taxon>
        <taxon>Actinomycetes</taxon>
        <taxon>Kitasatosporales</taxon>
        <taxon>Streptomycetaceae</taxon>
        <taxon>Streptomyces</taxon>
    </lineage>
</organism>
<proteinExistence type="predicted"/>
<dbReference type="CDD" id="cd00093">
    <property type="entry name" value="HTH_XRE"/>
    <property type="match status" value="1"/>
</dbReference>
<dbReference type="PROSITE" id="PS50943">
    <property type="entry name" value="HTH_CROC1"/>
    <property type="match status" value="1"/>
</dbReference>
<dbReference type="AlphaFoldDB" id="A0A7W3T3Y4"/>
<name>A0A7W3T3Y4_9ACTN</name>
<dbReference type="InterPro" id="IPR001387">
    <property type="entry name" value="Cro/C1-type_HTH"/>
</dbReference>